<organism evidence="1 2">
    <name type="scientific">Cladonia borealis</name>
    <dbReference type="NCBI Taxonomy" id="184061"/>
    <lineage>
        <taxon>Eukaryota</taxon>
        <taxon>Fungi</taxon>
        <taxon>Dikarya</taxon>
        <taxon>Ascomycota</taxon>
        <taxon>Pezizomycotina</taxon>
        <taxon>Lecanoromycetes</taxon>
        <taxon>OSLEUM clade</taxon>
        <taxon>Lecanoromycetidae</taxon>
        <taxon>Lecanorales</taxon>
        <taxon>Lecanorineae</taxon>
        <taxon>Cladoniaceae</taxon>
        <taxon>Cladonia</taxon>
    </lineage>
</organism>
<protein>
    <submittedName>
        <fullName evidence="1">Uncharacterized protein</fullName>
    </submittedName>
</protein>
<dbReference type="Proteomes" id="UP001166286">
    <property type="component" value="Unassembled WGS sequence"/>
</dbReference>
<dbReference type="SUPFAM" id="SSF53335">
    <property type="entry name" value="S-adenosyl-L-methionine-dependent methyltransferases"/>
    <property type="match status" value="1"/>
</dbReference>
<name>A0AA39QV94_9LECA</name>
<keyword evidence="2" id="KW-1185">Reference proteome</keyword>
<dbReference type="PANTHER" id="PTHR14614:SF130">
    <property type="entry name" value="PROTEIN-LYSINE N-METHYLTRANSFERASE EEF2KMT"/>
    <property type="match status" value="1"/>
</dbReference>
<reference evidence="1" key="1">
    <citation type="submission" date="2023-03" db="EMBL/GenBank/DDBJ databases">
        <title>Complete genome of Cladonia borealis.</title>
        <authorList>
            <person name="Park H."/>
        </authorList>
    </citation>
    <scope>NUCLEOTIDE SEQUENCE</scope>
    <source>
        <strain evidence="1">ANT050790</strain>
    </source>
</reference>
<sequence>MGSLQPVELLKRQYLQLINPEQLTLPPKELLRSSEIQAQIYHSMFDDSVLIFAPPERYRFRVLKRLVNAIEEAIVDPEEDEISDDISACLAQYMAQPLPSATTAAQQRGYVTYTAPKWGTNVPEVTLLEAPSVLAFSGTTGFRTWEAALFLGAYLVSEAGSRHVTGQRMIELGAGTGFLSILCAKYLDARYVLTTDGSREVVAELKANLELNKLEEGDLIKLTVLEWGHTLIGGPADCRDAGSAYDLAIGADVTYDFNSMPALVATIRDLFELYPRLKVLISATVRNEETVKCFLDACTTNGFRTTQLDVAESAQDEQTGFFIAPSSPIQIFLIINQGARRDPFAT</sequence>
<evidence type="ECO:0000313" key="1">
    <source>
        <dbReference type="EMBL" id="KAK0509071.1"/>
    </source>
</evidence>
<proteinExistence type="predicted"/>
<accession>A0AA39QV94</accession>
<dbReference type="GO" id="GO:0008757">
    <property type="term" value="F:S-adenosylmethionine-dependent methyltransferase activity"/>
    <property type="evidence" value="ECO:0007669"/>
    <property type="project" value="UniProtKB-ARBA"/>
</dbReference>
<dbReference type="CDD" id="cd02440">
    <property type="entry name" value="AdoMet_MTases"/>
    <property type="match status" value="1"/>
</dbReference>
<evidence type="ECO:0000313" key="2">
    <source>
        <dbReference type="Proteomes" id="UP001166286"/>
    </source>
</evidence>
<dbReference type="Gene3D" id="3.40.50.150">
    <property type="entry name" value="Vaccinia Virus protein VP39"/>
    <property type="match status" value="1"/>
</dbReference>
<dbReference type="PANTHER" id="PTHR14614">
    <property type="entry name" value="HEPATOCELLULAR CARCINOMA-ASSOCIATED ANTIGEN"/>
    <property type="match status" value="1"/>
</dbReference>
<dbReference type="GO" id="GO:0005737">
    <property type="term" value="C:cytoplasm"/>
    <property type="evidence" value="ECO:0007669"/>
    <property type="project" value="TreeGrafter"/>
</dbReference>
<dbReference type="InterPro" id="IPR019410">
    <property type="entry name" value="Methyltransf_16"/>
</dbReference>
<dbReference type="Pfam" id="PF10294">
    <property type="entry name" value="Methyltransf_16"/>
    <property type="match status" value="1"/>
</dbReference>
<comment type="caution">
    <text evidence="1">The sequence shown here is derived from an EMBL/GenBank/DDBJ whole genome shotgun (WGS) entry which is preliminary data.</text>
</comment>
<gene>
    <name evidence="1" type="ORF">JMJ35_008442</name>
</gene>
<dbReference type="InterPro" id="IPR029063">
    <property type="entry name" value="SAM-dependent_MTases_sf"/>
</dbReference>
<dbReference type="EMBL" id="JAFEKC020000019">
    <property type="protein sequence ID" value="KAK0509071.1"/>
    <property type="molecule type" value="Genomic_DNA"/>
</dbReference>
<dbReference type="AlphaFoldDB" id="A0AA39QV94"/>